<evidence type="ECO:0000313" key="2">
    <source>
        <dbReference type="EMBL" id="SHM24555.1"/>
    </source>
</evidence>
<sequence length="203" mass="22212">MRFSANLGVLRANRPLPDADEVDSAQVIEAIQRLGCSKTLCAEFSMVLLHLGTGIALIAWQSFAFKLPFMEIEPVPAAAHSYPHSARARLFELMRQQNRREVRALRVPQPTALDPNHALAFLAAAERSFAPPSPDDRIRPRAQPLKPVATTNFSELSARDAGGLTLATLVKRCLSSFWSSPSAPPARTFDTNVPPSSRTSNAR</sequence>
<evidence type="ECO:0000313" key="3">
    <source>
        <dbReference type="Proteomes" id="UP000322545"/>
    </source>
</evidence>
<protein>
    <submittedName>
        <fullName evidence="2">Uncharacterized protein</fullName>
    </submittedName>
</protein>
<name>A0A1M7H7W6_9RHOB</name>
<dbReference type="AlphaFoldDB" id="A0A1M7H7W6"/>
<feature type="compositionally biased region" description="Polar residues" evidence="1">
    <location>
        <begin position="189"/>
        <end position="203"/>
    </location>
</feature>
<reference evidence="2 3" key="1">
    <citation type="submission" date="2016-11" db="EMBL/GenBank/DDBJ databases">
        <authorList>
            <person name="Varghese N."/>
            <person name="Submissions S."/>
        </authorList>
    </citation>
    <scope>NUCLEOTIDE SEQUENCE [LARGE SCALE GENOMIC DNA]</scope>
    <source>
        <strain evidence="2 3">DSM 28249</strain>
    </source>
</reference>
<keyword evidence="3" id="KW-1185">Reference proteome</keyword>
<gene>
    <name evidence="2" type="ORF">SAMN05443432_105295</name>
</gene>
<proteinExistence type="predicted"/>
<dbReference type="Proteomes" id="UP000322545">
    <property type="component" value="Unassembled WGS sequence"/>
</dbReference>
<accession>A0A1M7H7W6</accession>
<evidence type="ECO:0000256" key="1">
    <source>
        <dbReference type="SAM" id="MobiDB-lite"/>
    </source>
</evidence>
<organism evidence="2 3">
    <name type="scientific">Roseovarius litoreus</name>
    <dbReference type="NCBI Taxonomy" id="1155722"/>
    <lineage>
        <taxon>Bacteria</taxon>
        <taxon>Pseudomonadati</taxon>
        <taxon>Pseudomonadota</taxon>
        <taxon>Alphaproteobacteria</taxon>
        <taxon>Rhodobacterales</taxon>
        <taxon>Roseobacteraceae</taxon>
        <taxon>Roseovarius</taxon>
    </lineage>
</organism>
<feature type="region of interest" description="Disordered" evidence="1">
    <location>
        <begin position="179"/>
        <end position="203"/>
    </location>
</feature>
<dbReference type="EMBL" id="FRCB01000005">
    <property type="protein sequence ID" value="SHM24555.1"/>
    <property type="molecule type" value="Genomic_DNA"/>
</dbReference>